<keyword evidence="4 9" id="KW-0479">Metal-binding</keyword>
<dbReference type="Pfam" id="PF17927">
    <property type="entry name" value="Ins134_P3_kin_N"/>
    <property type="match status" value="1"/>
</dbReference>
<dbReference type="GO" id="GO:0047325">
    <property type="term" value="F:inositol-3,4,5,6-tetrakisphosphate 1-kinase activity"/>
    <property type="evidence" value="ECO:0007669"/>
    <property type="project" value="UniProtKB-EC"/>
</dbReference>
<dbReference type="PROSITE" id="PS50975">
    <property type="entry name" value="ATP_GRASP"/>
    <property type="match status" value="1"/>
</dbReference>
<keyword evidence="7 9" id="KW-0067">ATP-binding</keyword>
<dbReference type="PANTHER" id="PTHR14217">
    <property type="entry name" value="INOSITOL-TETRAKISPHOSPHATE 1-KINASE"/>
    <property type="match status" value="1"/>
</dbReference>
<dbReference type="GO" id="GO:0000287">
    <property type="term" value="F:magnesium ion binding"/>
    <property type="evidence" value="ECO:0007669"/>
    <property type="project" value="InterPro"/>
</dbReference>
<feature type="binding site" evidence="11">
    <location>
        <position position="266"/>
    </location>
    <ligand>
        <name>Mg(2+)</name>
        <dbReference type="ChEBI" id="CHEBI:18420"/>
        <label>1</label>
    </ligand>
</feature>
<feature type="binding site" evidence="10">
    <location>
        <position position="142"/>
    </location>
    <ligand>
        <name>ATP</name>
        <dbReference type="ChEBI" id="CHEBI:30616"/>
    </ligand>
</feature>
<accession>A0AA38GEF5</accession>
<comment type="caution">
    <text evidence="13">The sequence shown here is derived from an EMBL/GenBank/DDBJ whole genome shotgun (WGS) entry which is preliminary data.</text>
</comment>
<feature type="domain" description="ATP-grasp" evidence="12">
    <location>
        <begin position="104"/>
        <end position="314"/>
    </location>
</feature>
<evidence type="ECO:0000256" key="4">
    <source>
        <dbReference type="ARBA" id="ARBA00022723"/>
    </source>
</evidence>
<protein>
    <recommendedName>
        <fullName evidence="9">Inositol-tetrakisphosphate 1-kinase</fullName>
        <ecNumber evidence="9">2.7.1.134</ecNumber>
    </recommendedName>
</protein>
<evidence type="ECO:0000256" key="6">
    <source>
        <dbReference type="ARBA" id="ARBA00022777"/>
    </source>
</evidence>
<dbReference type="InterPro" id="IPR011761">
    <property type="entry name" value="ATP-grasp"/>
</dbReference>
<evidence type="ECO:0000313" key="13">
    <source>
        <dbReference type="EMBL" id="KAH9322092.1"/>
    </source>
</evidence>
<reference evidence="13 14" key="1">
    <citation type="journal article" date="2021" name="Nat. Plants">
        <title>The Taxus genome provides insights into paclitaxel biosynthesis.</title>
        <authorList>
            <person name="Xiong X."/>
            <person name="Gou J."/>
            <person name="Liao Q."/>
            <person name="Li Y."/>
            <person name="Zhou Q."/>
            <person name="Bi G."/>
            <person name="Li C."/>
            <person name="Du R."/>
            <person name="Wang X."/>
            <person name="Sun T."/>
            <person name="Guo L."/>
            <person name="Liang H."/>
            <person name="Lu P."/>
            <person name="Wu Y."/>
            <person name="Zhang Z."/>
            <person name="Ro D.K."/>
            <person name="Shang Y."/>
            <person name="Huang S."/>
            <person name="Yan J."/>
        </authorList>
    </citation>
    <scope>NUCLEOTIDE SEQUENCE [LARGE SCALE GENOMIC DNA]</scope>
    <source>
        <strain evidence="13">Ta-2019</strain>
    </source>
</reference>
<keyword evidence="14" id="KW-1185">Reference proteome</keyword>
<dbReference type="EMBL" id="JAHRHJ020000003">
    <property type="protein sequence ID" value="KAH9322092.1"/>
    <property type="molecule type" value="Genomic_DNA"/>
</dbReference>
<dbReference type="Proteomes" id="UP000824469">
    <property type="component" value="Unassembled WGS sequence"/>
</dbReference>
<evidence type="ECO:0000256" key="3">
    <source>
        <dbReference type="ARBA" id="ARBA00022679"/>
    </source>
</evidence>
<feature type="binding site" evidence="11">
    <location>
        <position position="281"/>
    </location>
    <ligand>
        <name>Mg(2+)</name>
        <dbReference type="ChEBI" id="CHEBI:18420"/>
        <label>2</label>
    </ligand>
</feature>
<evidence type="ECO:0000256" key="9">
    <source>
        <dbReference type="PIRNR" id="PIRNR038186"/>
    </source>
</evidence>
<keyword evidence="8 9" id="KW-0460">Magnesium</keyword>
<evidence type="ECO:0000256" key="2">
    <source>
        <dbReference type="ARBA" id="ARBA00011245"/>
    </source>
</evidence>
<dbReference type="OMA" id="MPGYESI"/>
<feature type="binding site" evidence="10">
    <location>
        <position position="283"/>
    </location>
    <ligand>
        <name>1D-myo-inositol 1,3,4-trisphosphate</name>
        <dbReference type="ChEBI" id="CHEBI:58414"/>
    </ligand>
</feature>
<comment type="function">
    <text evidence="9">Kinase that can phosphorylate various inositol polyphosphate such as Ins(3,4,5,6)P4 or Ins(1,3,4)P3.</text>
</comment>
<dbReference type="EC" id="2.7.1.134" evidence="9"/>
<evidence type="ECO:0000256" key="10">
    <source>
        <dbReference type="PIRSR" id="PIRSR038186-1"/>
    </source>
</evidence>
<name>A0AA38GEF5_TAXCH</name>
<evidence type="ECO:0000256" key="5">
    <source>
        <dbReference type="ARBA" id="ARBA00022741"/>
    </source>
</evidence>
<keyword evidence="3 9" id="KW-0808">Transferase</keyword>
<feature type="binding site" evidence="10">
    <location>
        <position position="17"/>
    </location>
    <ligand>
        <name>1D-myo-inositol 1,3,4-trisphosphate</name>
        <dbReference type="ChEBI" id="CHEBI:58414"/>
    </ligand>
</feature>
<feature type="binding site" evidence="10">
    <location>
        <position position="185"/>
    </location>
    <ligand>
        <name>1D-myo-inositol 1,3,4-trisphosphate</name>
        <dbReference type="ChEBI" id="CHEBI:58414"/>
    </ligand>
</feature>
<feature type="binding site" evidence="10">
    <location>
        <position position="58"/>
    </location>
    <ligand>
        <name>1D-myo-inositol 1,3,4-trisphosphate</name>
        <dbReference type="ChEBI" id="CHEBI:58414"/>
    </ligand>
</feature>
<evidence type="ECO:0000256" key="11">
    <source>
        <dbReference type="PIRSR" id="PIRSR038186-2"/>
    </source>
</evidence>
<evidence type="ECO:0000313" key="14">
    <source>
        <dbReference type="Proteomes" id="UP000824469"/>
    </source>
</evidence>
<feature type="binding site" evidence="11">
    <location>
        <position position="281"/>
    </location>
    <ligand>
        <name>Mg(2+)</name>
        <dbReference type="ChEBI" id="CHEBI:18420"/>
        <label>1</label>
    </ligand>
</feature>
<dbReference type="Gene3D" id="3.30.470.20">
    <property type="entry name" value="ATP-grasp fold, B domain"/>
    <property type="match status" value="1"/>
</dbReference>
<dbReference type="InterPro" id="IPR041429">
    <property type="entry name" value="ITPK1_N"/>
</dbReference>
<evidence type="ECO:0000259" key="12">
    <source>
        <dbReference type="PROSITE" id="PS50975"/>
    </source>
</evidence>
<keyword evidence="6 9" id="KW-0418">Kinase</keyword>
<comment type="cofactor">
    <cofactor evidence="9 11">
        <name>Mg(2+)</name>
        <dbReference type="ChEBI" id="CHEBI:18420"/>
    </cofactor>
    <text evidence="9 11">Binds 2 magnesium ions per subunit.</text>
</comment>
<feature type="binding site" evidence="10">
    <location>
        <position position="93"/>
    </location>
    <ligand>
        <name>ATP</name>
        <dbReference type="ChEBI" id="CHEBI:30616"/>
    </ligand>
</feature>
<dbReference type="PIRSF" id="PIRSF038186">
    <property type="entry name" value="ITPK"/>
    <property type="match status" value="1"/>
</dbReference>
<dbReference type="GO" id="GO:0005524">
    <property type="term" value="F:ATP binding"/>
    <property type="evidence" value="ECO:0007669"/>
    <property type="project" value="UniProtKB-UniRule"/>
</dbReference>
<dbReference type="GO" id="GO:0005737">
    <property type="term" value="C:cytoplasm"/>
    <property type="evidence" value="ECO:0007669"/>
    <property type="project" value="TreeGrafter"/>
</dbReference>
<feature type="binding site" evidence="10">
    <location>
        <position position="200"/>
    </location>
    <ligand>
        <name>ATP</name>
        <dbReference type="ChEBI" id="CHEBI:30616"/>
    </ligand>
</feature>
<dbReference type="GO" id="GO:0052725">
    <property type="term" value="F:inositol-1,3,4-trisphosphate 6-kinase activity"/>
    <property type="evidence" value="ECO:0007669"/>
    <property type="project" value="InterPro"/>
</dbReference>
<feature type="binding site" evidence="10">
    <location>
        <position position="153"/>
    </location>
    <ligand>
        <name>1D-myo-inositol 1,3,4-trisphosphate</name>
        <dbReference type="ChEBI" id="CHEBI:58414"/>
    </ligand>
</feature>
<organism evidence="13 14">
    <name type="scientific">Taxus chinensis</name>
    <name type="common">Chinese yew</name>
    <name type="synonym">Taxus wallichiana var. chinensis</name>
    <dbReference type="NCBI Taxonomy" id="29808"/>
    <lineage>
        <taxon>Eukaryota</taxon>
        <taxon>Viridiplantae</taxon>
        <taxon>Streptophyta</taxon>
        <taxon>Embryophyta</taxon>
        <taxon>Tracheophyta</taxon>
        <taxon>Spermatophyta</taxon>
        <taxon>Pinopsida</taxon>
        <taxon>Pinidae</taxon>
        <taxon>Conifers II</taxon>
        <taxon>Cupressales</taxon>
        <taxon>Taxaceae</taxon>
        <taxon>Taxus</taxon>
    </lineage>
</organism>
<dbReference type="PANTHER" id="PTHR14217:SF24">
    <property type="entry name" value="INOSITOL-TETRAKISPHOSPHATE 1-KINASE 1"/>
    <property type="match status" value="1"/>
</dbReference>
<evidence type="ECO:0000256" key="1">
    <source>
        <dbReference type="ARBA" id="ARBA00009601"/>
    </source>
</evidence>
<feature type="binding site" evidence="11">
    <location>
        <position position="283"/>
    </location>
    <ligand>
        <name>Mg(2+)</name>
        <dbReference type="ChEBI" id="CHEBI:18420"/>
        <label>2</label>
    </ligand>
</feature>
<feature type="binding site" evidence="10">
    <location>
        <begin position="174"/>
        <end position="185"/>
    </location>
    <ligand>
        <name>ATP</name>
        <dbReference type="ChEBI" id="CHEBI:30616"/>
    </ligand>
</feature>
<comment type="catalytic activity">
    <reaction evidence="9">
        <text>1D-myo-inositol 3,4,5,6-tetrakisphosphate + ATP = 1D-myo-inositol 1,3,4,5,6-pentakisphosphate + ADP + H(+)</text>
        <dbReference type="Rhea" id="RHEA:12452"/>
        <dbReference type="ChEBI" id="CHEBI:15378"/>
        <dbReference type="ChEBI" id="CHEBI:30616"/>
        <dbReference type="ChEBI" id="CHEBI:57539"/>
        <dbReference type="ChEBI" id="CHEBI:57733"/>
        <dbReference type="ChEBI" id="CHEBI:456216"/>
        <dbReference type="EC" id="2.7.1.134"/>
    </reaction>
</comment>
<evidence type="ECO:0000256" key="8">
    <source>
        <dbReference type="ARBA" id="ARBA00022842"/>
    </source>
</evidence>
<dbReference type="GO" id="GO:0032957">
    <property type="term" value="P:inositol trisphosphate metabolic process"/>
    <property type="evidence" value="ECO:0007669"/>
    <property type="project" value="InterPro"/>
</dbReference>
<evidence type="ECO:0000256" key="7">
    <source>
        <dbReference type="ARBA" id="ARBA00022840"/>
    </source>
</evidence>
<comment type="subunit">
    <text evidence="2 9">Monomer.</text>
</comment>
<gene>
    <name evidence="13" type="ORF">KI387_016731</name>
</gene>
<sequence length="368" mass="41849">MSDNMRYEIGCALADSKRHSFLQPSLVELAKSRGIYLVPVDSTKRLVDQGPFDAILHKLSDKQWNDQLREYRAKYPHVTVIDPLEAIERLHNRISMLRAVQELKITEGNETFEVPRQNVVEKYEELTDLKILEGLKFPVIAKPLVANGTAISHSMSLVFNSKGLKTLKPPLVLQEFVNHGGVIFKVYVVGDFVKCVKRNSLPDVSDEKMKNSVEGFILFSQISNLTAENYDEGREIEQAELPPARFIEDLASGLREVLGLRLFNFDLIRSSEARNRYFVIDINYFPGYNKMPGYEAILTDFFWNLCHEHQKISGREVALGGREIDDKVASELEKDIVNDEEKKVAFTVDIGKESNVDDRVSIVATVIK</sequence>
<dbReference type="GO" id="GO:0052726">
    <property type="term" value="F:inositol-1,3,4-trisphosphate 5-kinase activity"/>
    <property type="evidence" value="ECO:0007669"/>
    <property type="project" value="InterPro"/>
</dbReference>
<dbReference type="AlphaFoldDB" id="A0AA38GEF5"/>
<dbReference type="InterPro" id="IPR008656">
    <property type="entry name" value="Inositol_tetrakis-P_1-kinase"/>
</dbReference>
<dbReference type="Pfam" id="PF05770">
    <property type="entry name" value="Ins134_P3_kin"/>
    <property type="match status" value="1"/>
</dbReference>
<dbReference type="InterPro" id="IPR040464">
    <property type="entry name" value="InsP(3)kin_ATP-grasp"/>
</dbReference>
<dbReference type="SUPFAM" id="SSF56059">
    <property type="entry name" value="Glutathione synthetase ATP-binding domain-like"/>
    <property type="match status" value="1"/>
</dbReference>
<proteinExistence type="inferred from homology"/>
<keyword evidence="5 9" id="KW-0547">Nucleotide-binding</keyword>
<feature type="binding site" evidence="10">
    <location>
        <position position="287"/>
    </location>
    <ligand>
        <name>1D-myo-inositol 1,3,4-trisphosphate</name>
        <dbReference type="ChEBI" id="CHEBI:58414"/>
    </ligand>
</feature>
<comment type="similarity">
    <text evidence="1 9">Belongs to the ITPK1 family.</text>
</comment>